<keyword evidence="4 9" id="KW-0547">Nucleotide-binding</keyword>
<feature type="binding site" evidence="9">
    <location>
        <position position="99"/>
    </location>
    <ligand>
        <name>L-glutamine</name>
        <dbReference type="ChEBI" id="CHEBI:58359"/>
    </ligand>
</feature>
<dbReference type="Pfam" id="PF00733">
    <property type="entry name" value="Asn_synthase"/>
    <property type="match status" value="1"/>
</dbReference>
<keyword evidence="8" id="KW-0061">Asparagine biosynthesis</keyword>
<dbReference type="CDD" id="cd01991">
    <property type="entry name" value="Asn_synthase_B_C"/>
    <property type="match status" value="1"/>
</dbReference>
<evidence type="ECO:0000256" key="4">
    <source>
        <dbReference type="ARBA" id="ARBA00022741"/>
    </source>
</evidence>
<dbReference type="GO" id="GO:0006529">
    <property type="term" value="P:asparagine biosynthetic process"/>
    <property type="evidence" value="ECO:0007669"/>
    <property type="project" value="UniProtKB-KW"/>
</dbReference>
<dbReference type="PIRSF" id="PIRSF001589">
    <property type="entry name" value="Asn_synthetase_glu-h"/>
    <property type="match status" value="1"/>
</dbReference>
<keyword evidence="5 9" id="KW-0067">ATP-binding</keyword>
<dbReference type="InterPro" id="IPR001962">
    <property type="entry name" value="Asn_synthase"/>
</dbReference>
<evidence type="ECO:0000256" key="2">
    <source>
        <dbReference type="ARBA" id="ARBA00005752"/>
    </source>
</evidence>
<evidence type="ECO:0000256" key="10">
    <source>
        <dbReference type="PIRSR" id="PIRSR001589-3"/>
    </source>
</evidence>
<dbReference type="InterPro" id="IPR033738">
    <property type="entry name" value="AsnB_N"/>
</dbReference>
<dbReference type="GO" id="GO:0005829">
    <property type="term" value="C:cytosol"/>
    <property type="evidence" value="ECO:0007669"/>
    <property type="project" value="TreeGrafter"/>
</dbReference>
<comment type="similarity">
    <text evidence="2">Belongs to the asparagine synthetase family.</text>
</comment>
<comment type="pathway">
    <text evidence="1">Amino-acid biosynthesis; L-asparagine biosynthesis; L-asparagine from L-aspartate (L-Gln route): step 1/1.</text>
</comment>
<evidence type="ECO:0000313" key="12">
    <source>
        <dbReference type="EMBL" id="CAA6826721.1"/>
    </source>
</evidence>
<dbReference type="InterPro" id="IPR029055">
    <property type="entry name" value="Ntn_hydrolases_N"/>
</dbReference>
<dbReference type="InterPro" id="IPR051786">
    <property type="entry name" value="ASN_synthetase/amidase"/>
</dbReference>
<dbReference type="AlphaFoldDB" id="A0A6S6TVU1"/>
<feature type="domain" description="Glutamine amidotransferase type-2" evidence="11">
    <location>
        <begin position="2"/>
        <end position="212"/>
    </location>
</feature>
<sequence length="637" mass="73970">MCGIVGFISKEKKEKTLKKMVQTQNHRGPDDNGIYIDEQTGVHLGHNRLSIQDTSSHAHQPFVSSCENYSIIFNGEVYNFQEIKKELIKLGHTFVSNSDTEVILYAYKEWGINAVEKFIGMFAFVIYDQKKQKLFLLRDRAGVKPLYYYVKDDTFLFASELKAFHQYPTFTKELNKKILPFYFQFAYIPAPYTIYENCFKLKPAHYIEYDLDSKSYEMHKYWDIHDFYFMDKFEKSEEEILNDIEALLSDACQLRMVSDVPVGVFLSGGYDSSTVSSLLQTSQKEKINTFTIGFEEKEFNEANDAKKIAELLGTSHKEQYCTQEDMLALINELSFYYDEPFADDSALPTILVSKLAKKNVTVALSADGGDEVFFGYSKYFALNKMMQLKASTLKFSALKFTINCLNERSVSLLNNLLPKSKKQANIITKFNKFKSMVNAKDNEEMFIRASSKVKSDFLNKVLQEGKFKNFEKTAFRDFKKLDRLNNIDQMMAMDYKTFMVDDVLCKVDRASMSVSLEGREPLLDHRLSEYLARVPVALKYKQHKGKYLLREVLKKYVPTKITDKPKAGFTVPLKSWLLNELKETAIEALESNLLKQDAIFKEKELQKITHNLKNNKIGNPTFIWMIMSYVAWRKRWV</sequence>
<keyword evidence="6 8" id="KW-0315">Glutamine amidotransferase</keyword>
<dbReference type="EMBL" id="CACVAZ010000213">
    <property type="protein sequence ID" value="CAA6826721.1"/>
    <property type="molecule type" value="Genomic_DNA"/>
</dbReference>
<comment type="catalytic activity">
    <reaction evidence="7">
        <text>L-aspartate + L-glutamine + ATP + H2O = L-asparagine + L-glutamate + AMP + diphosphate + H(+)</text>
        <dbReference type="Rhea" id="RHEA:12228"/>
        <dbReference type="ChEBI" id="CHEBI:15377"/>
        <dbReference type="ChEBI" id="CHEBI:15378"/>
        <dbReference type="ChEBI" id="CHEBI:29985"/>
        <dbReference type="ChEBI" id="CHEBI:29991"/>
        <dbReference type="ChEBI" id="CHEBI:30616"/>
        <dbReference type="ChEBI" id="CHEBI:33019"/>
        <dbReference type="ChEBI" id="CHEBI:58048"/>
        <dbReference type="ChEBI" id="CHEBI:58359"/>
        <dbReference type="ChEBI" id="CHEBI:456215"/>
        <dbReference type="EC" id="6.3.5.4"/>
    </reaction>
</comment>
<dbReference type="PANTHER" id="PTHR43284">
    <property type="entry name" value="ASPARAGINE SYNTHETASE (GLUTAMINE-HYDROLYZING)"/>
    <property type="match status" value="1"/>
</dbReference>
<dbReference type="GO" id="GO:0005524">
    <property type="term" value="F:ATP binding"/>
    <property type="evidence" value="ECO:0007669"/>
    <property type="project" value="UniProtKB-KW"/>
</dbReference>
<dbReference type="CDD" id="cd00712">
    <property type="entry name" value="AsnB"/>
    <property type="match status" value="1"/>
</dbReference>
<evidence type="ECO:0000256" key="3">
    <source>
        <dbReference type="ARBA" id="ARBA00012737"/>
    </source>
</evidence>
<gene>
    <name evidence="12" type="ORF">HELGO_WM26051</name>
</gene>
<dbReference type="PANTHER" id="PTHR43284:SF1">
    <property type="entry name" value="ASPARAGINE SYNTHETASE"/>
    <property type="match status" value="1"/>
</dbReference>
<dbReference type="EC" id="6.3.5.4" evidence="3"/>
<reference evidence="12" key="1">
    <citation type="submission" date="2020-01" db="EMBL/GenBank/DDBJ databases">
        <authorList>
            <person name="Meier V. D."/>
            <person name="Meier V D."/>
        </authorList>
    </citation>
    <scope>NUCLEOTIDE SEQUENCE</scope>
    <source>
        <strain evidence="12">HLG_WM_MAG_02</strain>
    </source>
</reference>
<evidence type="ECO:0000256" key="1">
    <source>
        <dbReference type="ARBA" id="ARBA00005187"/>
    </source>
</evidence>
<dbReference type="InterPro" id="IPR017932">
    <property type="entry name" value="GATase_2_dom"/>
</dbReference>
<evidence type="ECO:0000256" key="7">
    <source>
        <dbReference type="ARBA" id="ARBA00048741"/>
    </source>
</evidence>
<protein>
    <recommendedName>
        <fullName evidence="3">asparagine synthase (glutamine-hydrolyzing)</fullName>
        <ecNumber evidence="3">6.3.5.4</ecNumber>
    </recommendedName>
</protein>
<feature type="active site" description="For GATase activity" evidence="8">
    <location>
        <position position="2"/>
    </location>
</feature>
<proteinExistence type="inferred from homology"/>
<feature type="site" description="Important for beta-aspartyl-AMP intermediate formation" evidence="10">
    <location>
        <position position="367"/>
    </location>
</feature>
<dbReference type="NCBIfam" id="TIGR01536">
    <property type="entry name" value="asn_synth_AEB"/>
    <property type="match status" value="1"/>
</dbReference>
<keyword evidence="8" id="KW-0028">Amino-acid biosynthesis</keyword>
<keyword evidence="12" id="KW-0436">Ligase</keyword>
<evidence type="ECO:0000256" key="6">
    <source>
        <dbReference type="ARBA" id="ARBA00022962"/>
    </source>
</evidence>
<dbReference type="PROSITE" id="PS51278">
    <property type="entry name" value="GATASE_TYPE_2"/>
    <property type="match status" value="1"/>
</dbReference>
<dbReference type="InterPro" id="IPR014729">
    <property type="entry name" value="Rossmann-like_a/b/a_fold"/>
</dbReference>
<evidence type="ECO:0000256" key="9">
    <source>
        <dbReference type="PIRSR" id="PIRSR001589-2"/>
    </source>
</evidence>
<accession>A0A6S6TVU1</accession>
<evidence type="ECO:0000259" key="11">
    <source>
        <dbReference type="PROSITE" id="PS51278"/>
    </source>
</evidence>
<dbReference type="Gene3D" id="3.60.20.10">
    <property type="entry name" value="Glutamine Phosphoribosylpyrophosphate, subunit 1, domain 1"/>
    <property type="match status" value="1"/>
</dbReference>
<dbReference type="SUPFAM" id="SSF56235">
    <property type="entry name" value="N-terminal nucleophile aminohydrolases (Ntn hydrolases)"/>
    <property type="match status" value="1"/>
</dbReference>
<evidence type="ECO:0000256" key="5">
    <source>
        <dbReference type="ARBA" id="ARBA00022840"/>
    </source>
</evidence>
<dbReference type="Gene3D" id="3.40.50.620">
    <property type="entry name" value="HUPs"/>
    <property type="match status" value="2"/>
</dbReference>
<dbReference type="Pfam" id="PF13537">
    <property type="entry name" value="GATase_7"/>
    <property type="match status" value="1"/>
</dbReference>
<feature type="binding site" evidence="9">
    <location>
        <position position="292"/>
    </location>
    <ligand>
        <name>ATP</name>
        <dbReference type="ChEBI" id="CHEBI:30616"/>
    </ligand>
</feature>
<name>A0A6S6TVU1_9BACT</name>
<dbReference type="InterPro" id="IPR006426">
    <property type="entry name" value="Asn_synth_AEB"/>
</dbReference>
<evidence type="ECO:0000256" key="8">
    <source>
        <dbReference type="PIRSR" id="PIRSR001589-1"/>
    </source>
</evidence>
<dbReference type="SUPFAM" id="SSF52402">
    <property type="entry name" value="Adenine nucleotide alpha hydrolases-like"/>
    <property type="match status" value="1"/>
</dbReference>
<organism evidence="12">
    <name type="scientific">uncultured Sulfurovum sp</name>
    <dbReference type="NCBI Taxonomy" id="269237"/>
    <lineage>
        <taxon>Bacteria</taxon>
        <taxon>Pseudomonadati</taxon>
        <taxon>Campylobacterota</taxon>
        <taxon>Epsilonproteobacteria</taxon>
        <taxon>Campylobacterales</taxon>
        <taxon>Sulfurovaceae</taxon>
        <taxon>Sulfurovum</taxon>
        <taxon>environmental samples</taxon>
    </lineage>
</organism>
<dbReference type="GO" id="GO:0004066">
    <property type="term" value="F:asparagine synthase (glutamine-hydrolyzing) activity"/>
    <property type="evidence" value="ECO:0007669"/>
    <property type="project" value="UniProtKB-EC"/>
</dbReference>